<dbReference type="CDD" id="cd00093">
    <property type="entry name" value="HTH_XRE"/>
    <property type="match status" value="1"/>
</dbReference>
<evidence type="ECO:0000313" key="2">
    <source>
        <dbReference type="Proteomes" id="UP000475582"/>
    </source>
</evidence>
<dbReference type="SUPFAM" id="SSF47413">
    <property type="entry name" value="lambda repressor-like DNA-binding domains"/>
    <property type="match status" value="1"/>
</dbReference>
<organism evidence="1 2">
    <name type="scientific">Duganella radicis</name>
    <dbReference type="NCBI Taxonomy" id="551988"/>
    <lineage>
        <taxon>Bacteria</taxon>
        <taxon>Pseudomonadati</taxon>
        <taxon>Pseudomonadota</taxon>
        <taxon>Betaproteobacteria</taxon>
        <taxon>Burkholderiales</taxon>
        <taxon>Oxalobacteraceae</taxon>
        <taxon>Telluria group</taxon>
        <taxon>Duganella</taxon>
    </lineage>
</organism>
<dbReference type="AlphaFoldDB" id="A0A6L6PRW0"/>
<reference evidence="1 2" key="1">
    <citation type="submission" date="2019-11" db="EMBL/GenBank/DDBJ databases">
        <title>Type strains purchased from KCTC, JCM and DSMZ.</title>
        <authorList>
            <person name="Lu H."/>
        </authorList>
    </citation>
    <scope>NUCLEOTIDE SEQUENCE [LARGE SCALE GENOMIC DNA]</scope>
    <source>
        <strain evidence="1 2">KCTC 22382</strain>
    </source>
</reference>
<dbReference type="OrthoDB" id="7365244at2"/>
<gene>
    <name evidence="1" type="ORF">GM676_27895</name>
</gene>
<proteinExistence type="predicted"/>
<dbReference type="Proteomes" id="UP000475582">
    <property type="component" value="Unassembled WGS sequence"/>
</dbReference>
<protein>
    <recommendedName>
        <fullName evidence="3">Transcriptional regulator</fullName>
    </recommendedName>
</protein>
<comment type="caution">
    <text evidence="1">The sequence shown here is derived from an EMBL/GenBank/DDBJ whole genome shotgun (WGS) entry which is preliminary data.</text>
</comment>
<keyword evidence="2" id="KW-1185">Reference proteome</keyword>
<accession>A0A6L6PRW0</accession>
<evidence type="ECO:0008006" key="3">
    <source>
        <dbReference type="Google" id="ProtNLM"/>
    </source>
</evidence>
<dbReference type="InterPro" id="IPR001387">
    <property type="entry name" value="Cro/C1-type_HTH"/>
</dbReference>
<name>A0A6L6PRW0_9BURK</name>
<dbReference type="RefSeq" id="WP_155467537.1">
    <property type="nucleotide sequence ID" value="NZ_WNKY01000055.1"/>
</dbReference>
<dbReference type="EMBL" id="WNKY01000055">
    <property type="protein sequence ID" value="MTV41381.1"/>
    <property type="molecule type" value="Genomic_DNA"/>
</dbReference>
<sequence>MYHFTDGGLRNVWLSNGYVEHKTAYGSGVSFRDLDGLVIAICRALCKKPGKLTGAEFRYIRAALLLSQKSLGQLFGYTEQAVAKWEKLSKVRSWWMPRYG</sequence>
<dbReference type="GO" id="GO:0003677">
    <property type="term" value="F:DNA binding"/>
    <property type="evidence" value="ECO:0007669"/>
    <property type="project" value="InterPro"/>
</dbReference>
<evidence type="ECO:0000313" key="1">
    <source>
        <dbReference type="EMBL" id="MTV41381.1"/>
    </source>
</evidence>
<dbReference type="InterPro" id="IPR010982">
    <property type="entry name" value="Lambda_DNA-bd_dom_sf"/>
</dbReference>
<dbReference type="Gene3D" id="1.10.260.40">
    <property type="entry name" value="lambda repressor-like DNA-binding domains"/>
    <property type="match status" value="1"/>
</dbReference>